<dbReference type="Pfam" id="PF02810">
    <property type="entry name" value="SEC-C"/>
    <property type="match status" value="1"/>
</dbReference>
<dbReference type="OrthoDB" id="9801392at2"/>
<name>A0A1M6KJR4_9CLOT</name>
<accession>A0A1M6KJR4</accession>
<dbReference type="SUPFAM" id="SSF103642">
    <property type="entry name" value="Sec-C motif"/>
    <property type="match status" value="1"/>
</dbReference>
<dbReference type="PANTHER" id="PTHR33747">
    <property type="entry name" value="UPF0225 PROTEIN SCO1677"/>
    <property type="match status" value="1"/>
</dbReference>
<keyword evidence="2" id="KW-1185">Reference proteome</keyword>
<protein>
    <submittedName>
        <fullName evidence="1">SEC-C motif-containing protein</fullName>
    </submittedName>
</protein>
<dbReference type="PANTHER" id="PTHR33747:SF1">
    <property type="entry name" value="ADENYLATE CYCLASE-ASSOCIATED CAP C-TERMINAL DOMAIN-CONTAINING PROTEIN"/>
    <property type="match status" value="1"/>
</dbReference>
<reference evidence="1 2" key="1">
    <citation type="submission" date="2016-11" db="EMBL/GenBank/DDBJ databases">
        <authorList>
            <person name="Jaros S."/>
            <person name="Januszkiewicz K."/>
            <person name="Wedrychowicz H."/>
        </authorList>
    </citation>
    <scope>NUCLEOTIDE SEQUENCE [LARGE SCALE GENOMIC DNA]</scope>
    <source>
        <strain evidence="1 2">DSM 3090</strain>
    </source>
</reference>
<dbReference type="AlphaFoldDB" id="A0A1M6KJR4"/>
<dbReference type="InterPro" id="IPR004027">
    <property type="entry name" value="SEC_C_motif"/>
</dbReference>
<proteinExistence type="predicted"/>
<dbReference type="STRING" id="1121331.SAMN02745248_00495"/>
<evidence type="ECO:0000313" key="2">
    <source>
        <dbReference type="Proteomes" id="UP000183952"/>
    </source>
</evidence>
<dbReference type="RefSeq" id="WP_072901926.1">
    <property type="nucleotide sequence ID" value="NZ_FRAD01000004.1"/>
</dbReference>
<dbReference type="Proteomes" id="UP000183952">
    <property type="component" value="Unassembled WGS sequence"/>
</dbReference>
<sequence>MENRVLKEECVSILDKHLKVIKPDDVLLEDELANYTKEHIKGIAKKYRLTKISSLRKGELINKTVCEMLQAETMERAFIHLRDMEMTLLEKIMLHREGYNIAENEESLLSRIKSSFYVLDRKDGTAFVPADVVSLYNKINTEEYIQKRRIVSWLIDCFKVAAEFYGAVPLDVMVNVVNRHKNIFIDEEQLMEYYGQIPQEFNSFSFINGQFVLENFTEVQGDKKFYIPTEIEIEEIALNGYIASDKHVQKLMNFFSENMGIDNERISCVIRKMQSAMRHGSTINEVYSVINEQKVYFESEQQVKQMVSLINEMWNNTRMMKNRGFKPTECVITKNKVGRNDLCPCGSGKKYKKCCGRQ</sequence>
<gene>
    <name evidence="1" type="ORF">SAMN02745248_00495</name>
</gene>
<organism evidence="1 2">
    <name type="scientific">Hathewaya proteolytica DSM 3090</name>
    <dbReference type="NCBI Taxonomy" id="1121331"/>
    <lineage>
        <taxon>Bacteria</taxon>
        <taxon>Bacillati</taxon>
        <taxon>Bacillota</taxon>
        <taxon>Clostridia</taxon>
        <taxon>Eubacteriales</taxon>
        <taxon>Clostridiaceae</taxon>
        <taxon>Hathewaya</taxon>
    </lineage>
</organism>
<evidence type="ECO:0000313" key="1">
    <source>
        <dbReference type="EMBL" id="SHJ59185.1"/>
    </source>
</evidence>
<dbReference type="Gene3D" id="3.10.450.50">
    <property type="match status" value="1"/>
</dbReference>
<dbReference type="EMBL" id="FRAD01000004">
    <property type="protein sequence ID" value="SHJ59185.1"/>
    <property type="molecule type" value="Genomic_DNA"/>
</dbReference>